<gene>
    <name evidence="2" type="ORF">A3D53_03145</name>
</gene>
<comment type="caution">
    <text evidence="2">The sequence shown here is derived from an EMBL/GenBank/DDBJ whole genome shotgun (WGS) entry which is preliminary data.</text>
</comment>
<dbReference type="EMBL" id="MFQA01000043">
    <property type="protein sequence ID" value="OGH68413.1"/>
    <property type="molecule type" value="Genomic_DNA"/>
</dbReference>
<feature type="transmembrane region" description="Helical" evidence="1">
    <location>
        <begin position="59"/>
        <end position="88"/>
    </location>
</feature>
<dbReference type="Proteomes" id="UP000176413">
    <property type="component" value="Unassembled WGS sequence"/>
</dbReference>
<evidence type="ECO:0008006" key="4">
    <source>
        <dbReference type="Google" id="ProtNLM"/>
    </source>
</evidence>
<evidence type="ECO:0000313" key="3">
    <source>
        <dbReference type="Proteomes" id="UP000176413"/>
    </source>
</evidence>
<keyword evidence="1" id="KW-1133">Transmembrane helix</keyword>
<sequence length="276" mass="30595">MLADISEIISQSFKLYRGNLATMLLYGLLFLLLTPMYYILFFIVALVYGILLFSVESTWLYLLITIVLVLGSFILAMAVQNAVTISFFRRVQNFLGKTPSHTLPVKSLIFPGILLNILVGSVMFGGPLLLIILGFLFDRWLVMFGGALLLIIPSIIFVVWFCFAMQELIYENKRGVKALSSSKDLVAGRWWTIFVRLIAPPIVFAVAFMAVYMVMGLLFGLIPSDMARLILIVLANIALSIVFVPLLAIPPIVLYFSARENPTVTAPTAATSGNLV</sequence>
<organism evidence="2 3">
    <name type="scientific">Candidatus Magasanikbacteria bacterium RIFCSPHIGHO2_02_FULL_45_10</name>
    <dbReference type="NCBI Taxonomy" id="1798679"/>
    <lineage>
        <taxon>Bacteria</taxon>
        <taxon>Candidatus Magasanikiibacteriota</taxon>
    </lineage>
</organism>
<feature type="transmembrane region" description="Helical" evidence="1">
    <location>
        <begin position="228"/>
        <end position="249"/>
    </location>
</feature>
<accession>A0A1F6MA57</accession>
<evidence type="ECO:0000313" key="2">
    <source>
        <dbReference type="EMBL" id="OGH68413.1"/>
    </source>
</evidence>
<feature type="transmembrane region" description="Helical" evidence="1">
    <location>
        <begin position="108"/>
        <end position="137"/>
    </location>
</feature>
<dbReference type="AlphaFoldDB" id="A0A1F6MA57"/>
<evidence type="ECO:0000256" key="1">
    <source>
        <dbReference type="SAM" id="Phobius"/>
    </source>
</evidence>
<protein>
    <recommendedName>
        <fullName evidence="4">Glycerophosphoryl diester phosphodiesterase membrane domain-containing protein</fullName>
    </recommendedName>
</protein>
<feature type="transmembrane region" description="Helical" evidence="1">
    <location>
        <begin position="197"/>
        <end position="222"/>
    </location>
</feature>
<name>A0A1F6MA57_9BACT</name>
<keyword evidence="1" id="KW-0472">Membrane</keyword>
<feature type="transmembrane region" description="Helical" evidence="1">
    <location>
        <begin position="20"/>
        <end position="53"/>
    </location>
</feature>
<keyword evidence="1" id="KW-0812">Transmembrane</keyword>
<reference evidence="2 3" key="1">
    <citation type="journal article" date="2016" name="Nat. Commun.">
        <title>Thousands of microbial genomes shed light on interconnected biogeochemical processes in an aquifer system.</title>
        <authorList>
            <person name="Anantharaman K."/>
            <person name="Brown C.T."/>
            <person name="Hug L.A."/>
            <person name="Sharon I."/>
            <person name="Castelle C.J."/>
            <person name="Probst A.J."/>
            <person name="Thomas B.C."/>
            <person name="Singh A."/>
            <person name="Wilkins M.J."/>
            <person name="Karaoz U."/>
            <person name="Brodie E.L."/>
            <person name="Williams K.H."/>
            <person name="Hubbard S.S."/>
            <person name="Banfield J.F."/>
        </authorList>
    </citation>
    <scope>NUCLEOTIDE SEQUENCE [LARGE SCALE GENOMIC DNA]</scope>
</reference>
<feature type="transmembrane region" description="Helical" evidence="1">
    <location>
        <begin position="143"/>
        <end position="164"/>
    </location>
</feature>
<proteinExistence type="predicted"/>